<comment type="catalytic activity">
    <reaction evidence="7">
        <text>L-threonyl-[protein] + ATP = O-phospho-L-threonyl-[protein] + ADP + H(+)</text>
        <dbReference type="Rhea" id="RHEA:46608"/>
        <dbReference type="Rhea" id="RHEA-COMP:11060"/>
        <dbReference type="Rhea" id="RHEA-COMP:11605"/>
        <dbReference type="ChEBI" id="CHEBI:15378"/>
        <dbReference type="ChEBI" id="CHEBI:30013"/>
        <dbReference type="ChEBI" id="CHEBI:30616"/>
        <dbReference type="ChEBI" id="CHEBI:61977"/>
        <dbReference type="ChEBI" id="CHEBI:456216"/>
        <dbReference type="EC" id="2.7.11.1"/>
    </reaction>
</comment>
<accession>A0A075V0V0</accession>
<evidence type="ECO:0000256" key="7">
    <source>
        <dbReference type="ARBA" id="ARBA00047899"/>
    </source>
</evidence>
<feature type="compositionally biased region" description="Gly residues" evidence="9">
    <location>
        <begin position="655"/>
        <end position="667"/>
    </location>
</feature>
<keyword evidence="5" id="KW-0418">Kinase</keyword>
<dbReference type="SUPFAM" id="SSF54184">
    <property type="entry name" value="Penicillin-binding protein 2x (pbp-2x), c-terminal domain"/>
    <property type="match status" value="1"/>
</dbReference>
<evidence type="ECO:0000256" key="5">
    <source>
        <dbReference type="ARBA" id="ARBA00022777"/>
    </source>
</evidence>
<sequence>MGTSVRSIAVTRTDPTLVGTLLEGRYRVDKLLARGGMSSVYRGVDTRLDRQVAIKIMDPRFADDRSFVERFEREARSAARLHHPHVVAVHDQGFDTPGGEESGRAFLVMELVDGGTLRELLAERGPLDVALALSITEPVLSALAAAHAAGLVHRDVKPENVLIGRGGTALSGGVVKVGDFGLVRAVASAGTTSSSVILGTVAYVSPEQVATGATTSRGDVYSAGILLYEMLTGRPPYTGDTALSVAYRHVNDDVPRPSELRPGIPPQLDELILRATRRDPEQRPADAAAFLAELNHLRTVLGVPAVPVPVPLPADADRETDAERTTPGIPAVPAVAPAAAATTVLPPVAEATLPVTGPRGTQALHREPQIPAAQPPRTPPPRPKPAADDEQPGSRKRLYLMIAAAVLVLGGLIGAFAFILNDSGPTSSSVPKLTGMNQAAAGDALRSAKLTPAYTEEYSDTAAQHTVIRSDPAEGTSLAPGATVNVVLSKGRPIVPDIQAGTSQQDAETAIKAAQLTPVQGEQEYSDVAKNKVVRVDPGPGSQLNIGGQVTIILSKGPEPLPPVPDVTGQSKDAAFQILQQAGFQPFQAGEEFSDQFAAGQVIRTDPKGGGKASNRRIGVFVSNAVEVPNVTFKRMEEAIQILKQAGLEPDRQGRGNGNGHGGGNGGFDFVLEQDPQPGTKVPKGTKVKIKGFG</sequence>
<dbReference type="InterPro" id="IPR011009">
    <property type="entry name" value="Kinase-like_dom_sf"/>
</dbReference>
<feature type="domain" description="PASTA" evidence="12">
    <location>
        <begin position="557"/>
        <end position="623"/>
    </location>
</feature>
<organism evidence="13 14">
    <name type="scientific">Amycolatopsis japonica</name>
    <dbReference type="NCBI Taxonomy" id="208439"/>
    <lineage>
        <taxon>Bacteria</taxon>
        <taxon>Bacillati</taxon>
        <taxon>Actinomycetota</taxon>
        <taxon>Actinomycetes</taxon>
        <taxon>Pseudonocardiales</taxon>
        <taxon>Pseudonocardiaceae</taxon>
        <taxon>Amycolatopsis</taxon>
        <taxon>Amycolatopsis japonica group</taxon>
    </lineage>
</organism>
<dbReference type="CDD" id="cd14014">
    <property type="entry name" value="STKc_PknB_like"/>
    <property type="match status" value="1"/>
</dbReference>
<proteinExistence type="predicted"/>
<dbReference type="Gene3D" id="3.30.10.20">
    <property type="match status" value="4"/>
</dbReference>
<reference evidence="13 14" key="1">
    <citation type="journal article" date="2014" name="J. Biotechnol.">
        <title>Complete genome sequence of the actinobacterium Amycolatopsis japonica MG417-CF17(T) (=DSM 44213T) producing (S,S)-N,N'-ethylenediaminedisuccinic acid.</title>
        <authorList>
            <person name="Stegmann E."/>
            <person name="Albersmeier A."/>
            <person name="Spohn M."/>
            <person name="Gert H."/>
            <person name="Weber T."/>
            <person name="Wohlleben W."/>
            <person name="Kalinowski J."/>
            <person name="Ruckert C."/>
        </authorList>
    </citation>
    <scope>NUCLEOTIDE SEQUENCE [LARGE SCALE GENOMIC DNA]</scope>
    <source>
        <strain evidence="14">MG417-CF17 (DSM 44213)</strain>
    </source>
</reference>
<evidence type="ECO:0000256" key="6">
    <source>
        <dbReference type="ARBA" id="ARBA00022840"/>
    </source>
</evidence>
<feature type="compositionally biased region" description="Basic residues" evidence="9">
    <location>
        <begin position="684"/>
        <end position="694"/>
    </location>
</feature>
<evidence type="ECO:0000313" key="14">
    <source>
        <dbReference type="Proteomes" id="UP000028492"/>
    </source>
</evidence>
<dbReference type="STRING" id="208439.AJAP_27325"/>
<dbReference type="eggNOG" id="COG2815">
    <property type="taxonomic scope" value="Bacteria"/>
</dbReference>
<dbReference type="GO" id="GO:0005524">
    <property type="term" value="F:ATP binding"/>
    <property type="evidence" value="ECO:0007669"/>
    <property type="project" value="UniProtKB-KW"/>
</dbReference>
<evidence type="ECO:0000256" key="9">
    <source>
        <dbReference type="SAM" id="MobiDB-lite"/>
    </source>
</evidence>
<name>A0A075V0V0_9PSEU</name>
<dbReference type="PROSITE" id="PS51178">
    <property type="entry name" value="PASTA"/>
    <property type="match status" value="4"/>
</dbReference>
<gene>
    <name evidence="13" type="ORF">AJAP_27325</name>
</gene>
<dbReference type="PROSITE" id="PS50011">
    <property type="entry name" value="PROTEIN_KINASE_DOM"/>
    <property type="match status" value="1"/>
</dbReference>
<feature type="domain" description="PASTA" evidence="12">
    <location>
        <begin position="624"/>
        <end position="694"/>
    </location>
</feature>
<dbReference type="EMBL" id="CP008953">
    <property type="protein sequence ID" value="AIG78311.1"/>
    <property type="molecule type" value="Genomic_DNA"/>
</dbReference>
<evidence type="ECO:0000256" key="10">
    <source>
        <dbReference type="SAM" id="Phobius"/>
    </source>
</evidence>
<evidence type="ECO:0000256" key="2">
    <source>
        <dbReference type="ARBA" id="ARBA00022527"/>
    </source>
</evidence>
<evidence type="ECO:0000259" key="12">
    <source>
        <dbReference type="PROSITE" id="PS51178"/>
    </source>
</evidence>
<dbReference type="GO" id="GO:0004674">
    <property type="term" value="F:protein serine/threonine kinase activity"/>
    <property type="evidence" value="ECO:0007669"/>
    <property type="project" value="UniProtKB-KW"/>
</dbReference>
<feature type="domain" description="PASTA" evidence="12">
    <location>
        <begin position="424"/>
        <end position="490"/>
    </location>
</feature>
<dbReference type="Gene3D" id="3.30.200.20">
    <property type="entry name" value="Phosphorylase Kinase, domain 1"/>
    <property type="match status" value="1"/>
</dbReference>
<keyword evidence="10" id="KW-1133">Transmembrane helix</keyword>
<dbReference type="SMART" id="SM00220">
    <property type="entry name" value="S_TKc"/>
    <property type="match status" value="1"/>
</dbReference>
<dbReference type="PANTHER" id="PTHR43289">
    <property type="entry name" value="MITOGEN-ACTIVATED PROTEIN KINASE KINASE KINASE 20-RELATED"/>
    <property type="match status" value="1"/>
</dbReference>
<dbReference type="InterPro" id="IPR005543">
    <property type="entry name" value="PASTA_dom"/>
</dbReference>
<dbReference type="KEGG" id="aja:AJAP_27325"/>
<evidence type="ECO:0000256" key="1">
    <source>
        <dbReference type="ARBA" id="ARBA00012513"/>
    </source>
</evidence>
<evidence type="ECO:0000256" key="3">
    <source>
        <dbReference type="ARBA" id="ARBA00022679"/>
    </source>
</evidence>
<dbReference type="GO" id="GO:0045717">
    <property type="term" value="P:negative regulation of fatty acid biosynthetic process"/>
    <property type="evidence" value="ECO:0007669"/>
    <property type="project" value="UniProtKB-ARBA"/>
</dbReference>
<dbReference type="PANTHER" id="PTHR43289:SF34">
    <property type="entry name" value="SERINE_THREONINE-PROTEIN KINASE YBDM-RELATED"/>
    <property type="match status" value="1"/>
</dbReference>
<evidence type="ECO:0000256" key="8">
    <source>
        <dbReference type="ARBA" id="ARBA00048679"/>
    </source>
</evidence>
<dbReference type="SUPFAM" id="SSF56112">
    <property type="entry name" value="Protein kinase-like (PK-like)"/>
    <property type="match status" value="1"/>
</dbReference>
<dbReference type="InterPro" id="IPR008271">
    <property type="entry name" value="Ser/Thr_kinase_AS"/>
</dbReference>
<dbReference type="CDD" id="cd06577">
    <property type="entry name" value="PASTA_pknB"/>
    <property type="match status" value="4"/>
</dbReference>
<keyword evidence="4" id="KW-0547">Nucleotide-binding</keyword>
<protein>
    <recommendedName>
        <fullName evidence="1">non-specific serine/threonine protein kinase</fullName>
        <ecNumber evidence="1">2.7.11.1</ecNumber>
    </recommendedName>
</protein>
<dbReference type="FunFam" id="3.30.200.20:FF:000035">
    <property type="entry name" value="Serine/threonine protein kinase Stk1"/>
    <property type="match status" value="1"/>
</dbReference>
<evidence type="ECO:0000259" key="11">
    <source>
        <dbReference type="PROSITE" id="PS50011"/>
    </source>
</evidence>
<feature type="compositionally biased region" description="Pro residues" evidence="9">
    <location>
        <begin position="373"/>
        <end position="384"/>
    </location>
</feature>
<dbReference type="eggNOG" id="COG0515">
    <property type="taxonomic scope" value="Bacteria"/>
</dbReference>
<feature type="domain" description="PASTA" evidence="12">
    <location>
        <begin position="491"/>
        <end position="556"/>
    </location>
</feature>
<dbReference type="SMART" id="SM00740">
    <property type="entry name" value="PASTA"/>
    <property type="match status" value="4"/>
</dbReference>
<keyword evidence="14" id="KW-1185">Reference proteome</keyword>
<dbReference type="EC" id="2.7.11.1" evidence="1"/>
<dbReference type="FunFam" id="1.10.510.10:FF:000021">
    <property type="entry name" value="Serine/threonine protein kinase"/>
    <property type="match status" value="1"/>
</dbReference>
<keyword evidence="10" id="KW-0472">Membrane</keyword>
<comment type="catalytic activity">
    <reaction evidence="8">
        <text>L-seryl-[protein] + ATP = O-phospho-L-seryl-[protein] + ADP + H(+)</text>
        <dbReference type="Rhea" id="RHEA:17989"/>
        <dbReference type="Rhea" id="RHEA-COMP:9863"/>
        <dbReference type="Rhea" id="RHEA-COMP:11604"/>
        <dbReference type="ChEBI" id="CHEBI:15378"/>
        <dbReference type="ChEBI" id="CHEBI:29999"/>
        <dbReference type="ChEBI" id="CHEBI:30616"/>
        <dbReference type="ChEBI" id="CHEBI:83421"/>
        <dbReference type="ChEBI" id="CHEBI:456216"/>
        <dbReference type="EC" id="2.7.11.1"/>
    </reaction>
</comment>
<feature type="transmembrane region" description="Helical" evidence="10">
    <location>
        <begin position="398"/>
        <end position="420"/>
    </location>
</feature>
<dbReference type="Gene3D" id="1.10.510.10">
    <property type="entry name" value="Transferase(Phosphotransferase) domain 1"/>
    <property type="match status" value="1"/>
</dbReference>
<dbReference type="Pfam" id="PF03793">
    <property type="entry name" value="PASTA"/>
    <property type="match status" value="4"/>
</dbReference>
<dbReference type="AlphaFoldDB" id="A0A075V0V0"/>
<dbReference type="PROSITE" id="PS00108">
    <property type="entry name" value="PROTEIN_KINASE_ST"/>
    <property type="match status" value="1"/>
</dbReference>
<evidence type="ECO:0000313" key="13">
    <source>
        <dbReference type="EMBL" id="AIG78311.1"/>
    </source>
</evidence>
<dbReference type="InterPro" id="IPR000719">
    <property type="entry name" value="Prot_kinase_dom"/>
</dbReference>
<feature type="region of interest" description="Disordered" evidence="9">
    <location>
        <begin position="351"/>
        <end position="393"/>
    </location>
</feature>
<keyword evidence="3" id="KW-0808">Transferase</keyword>
<keyword evidence="10" id="KW-0812">Transmembrane</keyword>
<feature type="domain" description="Protein kinase" evidence="11">
    <location>
        <begin position="26"/>
        <end position="299"/>
    </location>
</feature>
<feature type="region of interest" description="Disordered" evidence="9">
    <location>
        <begin position="648"/>
        <end position="694"/>
    </location>
</feature>
<keyword evidence="6" id="KW-0067">ATP-binding</keyword>
<dbReference type="HOGENOM" id="CLU_000288_135_2_11"/>
<evidence type="ECO:0000256" key="4">
    <source>
        <dbReference type="ARBA" id="ARBA00022741"/>
    </source>
</evidence>
<dbReference type="Pfam" id="PF00069">
    <property type="entry name" value="Pkinase"/>
    <property type="match status" value="1"/>
</dbReference>
<dbReference type="Proteomes" id="UP000028492">
    <property type="component" value="Chromosome"/>
</dbReference>
<keyword evidence="2" id="KW-0723">Serine/threonine-protein kinase</keyword>